<gene>
    <name evidence="9" type="ORF">CGI_10004835</name>
</gene>
<dbReference type="InterPro" id="IPR024929">
    <property type="entry name" value="GNL2_CP_dom"/>
</dbReference>
<dbReference type="FunFam" id="3.40.50.300:FF:000559">
    <property type="entry name" value="Nuclear/nucleolar GTPase 2"/>
    <property type="match status" value="1"/>
</dbReference>
<sequence length="710" mass="80527">MAKTKQKDKQKDNINRSSHSMNPDRPKGAGGNNMRDKTTIKRLQMYRNFKAKRDKNGKIIKAAPFQSKLTPGSMARVEPNRRWFGNTRVITQNALQTFQEEMAKVKKDPYKVIMRQTKLPITLLNETAKYAKVHLLDTEGFGTTFGKKAQRKKPKLKTADMQALVDQATSASDGYSAEKDHDLVTEAPEFKDEQPEVIFKAGQSKRVWGELYKVIDSSDVVIQVLDARDPLGTRCYQIERYMKKEKPHKHLIFVLNKVDLIPVWVTQKWVAILSPEYPTMAFHASITNPFGKGALINLLRQFSQLHTDKKQISVGFIGYPNVGKSSIINSLRAKKVCKVAPIAGETKVWQYVTLMRRIYLVDCPGVVYPLAATPTESVLKGVVRVEQVKSPEDYIPALLERVKPDYIKSTYKVQDWPNAENFLEQIARKSGKLLKGGEPDLGTVAKMVLNDWQRGKIPYFVKPPGCENEGSKSKEDEKPENKDEAAKLITEEEENTEDSEKKTLPKVQQNLTKINVEPEFLEEDIKKVEELEGKDDSDLEAEAKDSEGEEEKEGEEKVRSRTKKVKKGRVKEMESCGDEVTLTTGQEGIESVSERLKPSEEGTEDVKERKGRKRKVADVEKTQVTHSTSGKFTVVEDSGQQKKKKTVNKKPQKQNDDSEENDSPQPKLSSKQKRRLERDARTKKIGTHFYTTTNEIGNLKVLNPSAFVKN</sequence>
<organism evidence="9">
    <name type="scientific">Magallana gigas</name>
    <name type="common">Pacific oyster</name>
    <name type="synonym">Crassostrea gigas</name>
    <dbReference type="NCBI Taxonomy" id="29159"/>
    <lineage>
        <taxon>Eukaryota</taxon>
        <taxon>Metazoa</taxon>
        <taxon>Spiralia</taxon>
        <taxon>Lophotrochozoa</taxon>
        <taxon>Mollusca</taxon>
        <taxon>Bivalvia</taxon>
        <taxon>Autobranchia</taxon>
        <taxon>Pteriomorphia</taxon>
        <taxon>Ostreida</taxon>
        <taxon>Ostreoidea</taxon>
        <taxon>Ostreidae</taxon>
        <taxon>Magallana</taxon>
    </lineage>
</organism>
<dbReference type="PANTHER" id="PTHR11089">
    <property type="entry name" value="GTP-BINDING PROTEIN-RELATED"/>
    <property type="match status" value="1"/>
</dbReference>
<dbReference type="InterPro" id="IPR030378">
    <property type="entry name" value="G_CP_dom"/>
</dbReference>
<dbReference type="InterPro" id="IPR006073">
    <property type="entry name" value="GTP-bd"/>
</dbReference>
<feature type="compositionally biased region" description="Basic and acidic residues" evidence="8">
    <location>
        <begin position="1"/>
        <end position="14"/>
    </location>
</feature>
<dbReference type="InterPro" id="IPR012971">
    <property type="entry name" value="NOG2_N_dom"/>
</dbReference>
<dbReference type="PANTHER" id="PTHR11089:SF9">
    <property type="entry name" value="NUCLEOLAR GTP-BINDING PROTEIN 2"/>
    <property type="match status" value="1"/>
</dbReference>
<dbReference type="FunCoup" id="K1QVG2">
    <property type="interactions" value="1054"/>
</dbReference>
<evidence type="ECO:0000256" key="4">
    <source>
        <dbReference type="ARBA" id="ARBA00023242"/>
    </source>
</evidence>
<keyword evidence="4 7" id="KW-0539">Nucleus</keyword>
<dbReference type="FunFam" id="1.10.1580.10:FF:000001">
    <property type="entry name" value="Nucleolar GTP-binding protein 2"/>
    <property type="match status" value="1"/>
</dbReference>
<feature type="region of interest" description="Disordered" evidence="8">
    <location>
        <begin position="460"/>
        <end position="686"/>
    </location>
</feature>
<dbReference type="AlphaFoldDB" id="K1QVG2"/>
<dbReference type="SUPFAM" id="SSF52540">
    <property type="entry name" value="P-loop containing nucleoside triphosphate hydrolases"/>
    <property type="match status" value="1"/>
</dbReference>
<comment type="function">
    <text evidence="5">GTPase that associates with pre-60S ribosomal subunits in the nucleolus and is required for their nuclear export and maturation. May promote cell proliferation possibly by increasing p53/TP53 protein levels, and consequently those of its downstream product CDKN1A/p21, and decreasing RPL23A protein levels.</text>
</comment>
<dbReference type="EMBL" id="JH817076">
    <property type="protein sequence ID" value="EKC40862.1"/>
    <property type="molecule type" value="Genomic_DNA"/>
</dbReference>
<evidence type="ECO:0000256" key="8">
    <source>
        <dbReference type="SAM" id="MobiDB-lite"/>
    </source>
</evidence>
<evidence type="ECO:0000256" key="2">
    <source>
        <dbReference type="ARBA" id="ARBA00022741"/>
    </source>
</evidence>
<dbReference type="Pfam" id="PF08153">
    <property type="entry name" value="NGP1NT"/>
    <property type="match status" value="1"/>
</dbReference>
<dbReference type="GO" id="GO:0005525">
    <property type="term" value="F:GTP binding"/>
    <property type="evidence" value="ECO:0007669"/>
    <property type="project" value="UniProtKB-KW"/>
</dbReference>
<evidence type="ECO:0000256" key="3">
    <source>
        <dbReference type="ARBA" id="ARBA00023134"/>
    </source>
</evidence>
<dbReference type="CDD" id="cd01858">
    <property type="entry name" value="NGP_1"/>
    <property type="match status" value="1"/>
</dbReference>
<dbReference type="Gene3D" id="1.10.1580.10">
    <property type="match status" value="1"/>
</dbReference>
<feature type="region of interest" description="Disordered" evidence="8">
    <location>
        <begin position="1"/>
        <end position="39"/>
    </location>
</feature>
<dbReference type="InParanoid" id="K1QVG2"/>
<name>K1QVG2_MAGGI</name>
<feature type="compositionally biased region" description="Basic residues" evidence="8">
    <location>
        <begin position="560"/>
        <end position="569"/>
    </location>
</feature>
<dbReference type="HOGENOM" id="CLU_011106_4_1_1"/>
<feature type="compositionally biased region" description="Basic residues" evidence="8">
    <location>
        <begin position="641"/>
        <end position="652"/>
    </location>
</feature>
<feature type="compositionally biased region" description="Basic and acidic residues" evidence="8">
    <location>
        <begin position="523"/>
        <end position="546"/>
    </location>
</feature>
<feature type="compositionally biased region" description="Basic and acidic residues" evidence="8">
    <location>
        <begin position="469"/>
        <end position="490"/>
    </location>
</feature>
<dbReference type="InterPro" id="IPR027417">
    <property type="entry name" value="P-loop_NTPase"/>
</dbReference>
<dbReference type="InterPro" id="IPR050755">
    <property type="entry name" value="TRAFAC_YlqF/YawG_RiboMat"/>
</dbReference>
<evidence type="ECO:0000256" key="5">
    <source>
        <dbReference type="ARBA" id="ARBA00054763"/>
    </source>
</evidence>
<proteinExistence type="inferred from homology"/>
<protein>
    <recommendedName>
        <fullName evidence="7">Nucleolar GTP-binding protein 2</fullName>
    </recommendedName>
</protein>
<evidence type="ECO:0000256" key="7">
    <source>
        <dbReference type="RuleBase" id="RU364023"/>
    </source>
</evidence>
<reference evidence="9" key="1">
    <citation type="journal article" date="2012" name="Nature">
        <title>The oyster genome reveals stress adaptation and complexity of shell formation.</title>
        <authorList>
            <person name="Zhang G."/>
            <person name="Fang X."/>
            <person name="Guo X."/>
            <person name="Li L."/>
            <person name="Luo R."/>
            <person name="Xu F."/>
            <person name="Yang P."/>
            <person name="Zhang L."/>
            <person name="Wang X."/>
            <person name="Qi H."/>
            <person name="Xiong Z."/>
            <person name="Que H."/>
            <person name="Xie Y."/>
            <person name="Holland P.W."/>
            <person name="Paps J."/>
            <person name="Zhu Y."/>
            <person name="Wu F."/>
            <person name="Chen Y."/>
            <person name="Wang J."/>
            <person name="Peng C."/>
            <person name="Meng J."/>
            <person name="Yang L."/>
            <person name="Liu J."/>
            <person name="Wen B."/>
            <person name="Zhang N."/>
            <person name="Huang Z."/>
            <person name="Zhu Q."/>
            <person name="Feng Y."/>
            <person name="Mount A."/>
            <person name="Hedgecock D."/>
            <person name="Xu Z."/>
            <person name="Liu Y."/>
            <person name="Domazet-Loso T."/>
            <person name="Du Y."/>
            <person name="Sun X."/>
            <person name="Zhang S."/>
            <person name="Liu B."/>
            <person name="Cheng P."/>
            <person name="Jiang X."/>
            <person name="Li J."/>
            <person name="Fan D."/>
            <person name="Wang W."/>
            <person name="Fu W."/>
            <person name="Wang T."/>
            <person name="Wang B."/>
            <person name="Zhang J."/>
            <person name="Peng Z."/>
            <person name="Li Y."/>
            <person name="Li N."/>
            <person name="Wang J."/>
            <person name="Chen M."/>
            <person name="He Y."/>
            <person name="Tan F."/>
            <person name="Song X."/>
            <person name="Zheng Q."/>
            <person name="Huang R."/>
            <person name="Yang H."/>
            <person name="Du X."/>
            <person name="Chen L."/>
            <person name="Yang M."/>
            <person name="Gaffney P.M."/>
            <person name="Wang S."/>
            <person name="Luo L."/>
            <person name="She Z."/>
            <person name="Ming Y."/>
            <person name="Huang W."/>
            <person name="Zhang S."/>
            <person name="Huang B."/>
            <person name="Zhang Y."/>
            <person name="Qu T."/>
            <person name="Ni P."/>
            <person name="Miao G."/>
            <person name="Wang J."/>
            <person name="Wang Q."/>
            <person name="Steinberg C.E."/>
            <person name="Wang H."/>
            <person name="Li N."/>
            <person name="Qian L."/>
            <person name="Zhang G."/>
            <person name="Li Y."/>
            <person name="Yang H."/>
            <person name="Liu X."/>
            <person name="Wang J."/>
            <person name="Yin Y."/>
            <person name="Wang J."/>
        </authorList>
    </citation>
    <scope>NUCLEOTIDE SEQUENCE [LARGE SCALE GENOMIC DNA]</scope>
    <source>
        <strain evidence="9">05x7-T-G4-1.051#20</strain>
    </source>
</reference>
<comment type="subunit">
    <text evidence="6">Interacts with LYAR and RPL23A. Interacts with the nuclear importin-beta receptor and, at a lower extent, with importin-alpha.</text>
</comment>
<dbReference type="Pfam" id="PF01926">
    <property type="entry name" value="MMR_HSR1"/>
    <property type="match status" value="1"/>
</dbReference>
<comment type="subcellular location">
    <subcellularLocation>
        <location evidence="1 7">Nucleus</location>
        <location evidence="1 7">Nucleolus</location>
    </subcellularLocation>
</comment>
<keyword evidence="3 7" id="KW-0342">GTP-binding</keyword>
<dbReference type="InterPro" id="IPR023179">
    <property type="entry name" value="GTP-bd_ortho_bundle_sf"/>
</dbReference>
<evidence type="ECO:0000256" key="1">
    <source>
        <dbReference type="ARBA" id="ARBA00004604"/>
    </source>
</evidence>
<comment type="similarity">
    <text evidence="7">Belongs to the TRAFAC class YlqF/YawG GTPase family. NOG2 subfamily.</text>
</comment>
<evidence type="ECO:0000256" key="6">
    <source>
        <dbReference type="ARBA" id="ARBA00065814"/>
    </source>
</evidence>
<dbReference type="GO" id="GO:0005730">
    <property type="term" value="C:nucleolus"/>
    <property type="evidence" value="ECO:0007669"/>
    <property type="project" value="UniProtKB-SubCell"/>
</dbReference>
<evidence type="ECO:0000313" key="9">
    <source>
        <dbReference type="EMBL" id="EKC40862.1"/>
    </source>
</evidence>
<keyword evidence="2 7" id="KW-0547">Nucleotide-binding</keyword>
<feature type="compositionally biased region" description="Basic and acidic residues" evidence="8">
    <location>
        <begin position="592"/>
        <end position="608"/>
    </location>
</feature>
<dbReference type="Gene3D" id="3.40.50.300">
    <property type="entry name" value="P-loop containing nucleotide triphosphate hydrolases"/>
    <property type="match status" value="1"/>
</dbReference>
<accession>K1QVG2</accession>
<dbReference type="PROSITE" id="PS51721">
    <property type="entry name" value="G_CP"/>
    <property type="match status" value="1"/>
</dbReference>